<sequence length="190" mass="21124">MASLFVPKSRKVKFEASCFVHDLSNLPYVSGLYFVKWKLKNGGSFEGSTAKAVVKDHTVTWDISFRFEPQMVIGKDGVLQPCELVLFVKQTVNAGKSTEDVGMITINLAEYANSKSTCRRYLLQESRVNSILKVTIGMKLTKGDATYKVPEITARDLSTEGLRNVFSEHGNDNGSMNAFSIEDPLMVRSI</sequence>
<dbReference type="Proteomes" id="UP000318582">
    <property type="component" value="Unassembled WGS sequence"/>
</dbReference>
<reference evidence="2 3" key="1">
    <citation type="journal article" date="2019" name="Sci. Rep.">
        <title>Comparative genomics of chytrid fungi reveal insights into the obligate biotrophic and pathogenic lifestyle of Synchytrium endobioticum.</title>
        <authorList>
            <person name="van de Vossenberg B.T.L.H."/>
            <person name="Warris S."/>
            <person name="Nguyen H.D.T."/>
            <person name="van Gent-Pelzer M.P.E."/>
            <person name="Joly D.L."/>
            <person name="van de Geest H.C."/>
            <person name="Bonants P.J.M."/>
            <person name="Smith D.S."/>
            <person name="Levesque C.A."/>
            <person name="van der Lee T.A.J."/>
        </authorList>
    </citation>
    <scope>NUCLEOTIDE SEQUENCE [LARGE SCALE GENOMIC DNA]</scope>
    <source>
        <strain evidence="2 3">CBS 809.83</strain>
    </source>
</reference>
<dbReference type="STRING" id="109895.A0A507E5Q3"/>
<keyword evidence="3" id="KW-1185">Reference proteome</keyword>
<dbReference type="EMBL" id="QEAQ01000029">
    <property type="protein sequence ID" value="TPX59051.1"/>
    <property type="molecule type" value="Genomic_DNA"/>
</dbReference>
<dbReference type="PROSITE" id="PS51840">
    <property type="entry name" value="C2_NT"/>
    <property type="match status" value="1"/>
</dbReference>
<dbReference type="AlphaFoldDB" id="A0A507E5Q3"/>
<dbReference type="InterPro" id="IPR039931">
    <property type="entry name" value="EEIG1/2-like"/>
</dbReference>
<dbReference type="Pfam" id="PF10358">
    <property type="entry name" value="NT-C2"/>
    <property type="match status" value="1"/>
</dbReference>
<accession>A0A507E5Q3</accession>
<comment type="caution">
    <text evidence="2">The sequence shown here is derived from an EMBL/GenBank/DDBJ whole genome shotgun (WGS) entry which is preliminary data.</text>
</comment>
<dbReference type="PANTHER" id="PTHR21456:SF1">
    <property type="entry name" value="C2 NT-TYPE DOMAIN-CONTAINING PROTEIN"/>
    <property type="match status" value="1"/>
</dbReference>
<proteinExistence type="predicted"/>
<evidence type="ECO:0000259" key="1">
    <source>
        <dbReference type="PROSITE" id="PS51840"/>
    </source>
</evidence>
<dbReference type="PANTHER" id="PTHR21456">
    <property type="entry name" value="FAMILY WITH SEQUENCE SIMILARITY 102"/>
    <property type="match status" value="1"/>
</dbReference>
<evidence type="ECO:0000313" key="2">
    <source>
        <dbReference type="EMBL" id="TPX59051.1"/>
    </source>
</evidence>
<name>A0A507E5Q3_9FUNG</name>
<evidence type="ECO:0000313" key="3">
    <source>
        <dbReference type="Proteomes" id="UP000318582"/>
    </source>
</evidence>
<protein>
    <recommendedName>
        <fullName evidence="1">C2 NT-type domain-containing protein</fullName>
    </recommendedName>
</protein>
<organism evidence="2 3">
    <name type="scientific">Powellomyces hirtus</name>
    <dbReference type="NCBI Taxonomy" id="109895"/>
    <lineage>
        <taxon>Eukaryota</taxon>
        <taxon>Fungi</taxon>
        <taxon>Fungi incertae sedis</taxon>
        <taxon>Chytridiomycota</taxon>
        <taxon>Chytridiomycota incertae sedis</taxon>
        <taxon>Chytridiomycetes</taxon>
        <taxon>Spizellomycetales</taxon>
        <taxon>Powellomycetaceae</taxon>
        <taxon>Powellomyces</taxon>
    </lineage>
</organism>
<gene>
    <name evidence="2" type="ORF">PhCBS80983_g02702</name>
</gene>
<dbReference type="InterPro" id="IPR019448">
    <property type="entry name" value="NT-C2"/>
</dbReference>
<feature type="domain" description="C2 NT-type" evidence="1">
    <location>
        <begin position="4"/>
        <end position="140"/>
    </location>
</feature>